<gene>
    <name evidence="7" type="ORF">RNJ44_03201</name>
</gene>
<feature type="transmembrane region" description="Helical" evidence="6">
    <location>
        <begin position="470"/>
        <end position="491"/>
    </location>
</feature>
<keyword evidence="4" id="KW-0496">Mitochondrion</keyword>
<evidence type="ECO:0000256" key="1">
    <source>
        <dbReference type="ARBA" id="ARBA00004225"/>
    </source>
</evidence>
<sequence length="598" mass="68164">MIVDRQILNRLEGVDNQLNVGLQRLLLDDTASRTDEQVLIVQDGLQRVKGIVDGLVRFLRRDSGGTLSLNYREILRILRQVSETAETGHRLDDGGLASLYYNALIRYVVVLCYYTLLSSAATNLPRCYDAIDYYRNISNSTTKSFYYGIQFMIPHLLSQSYHKNKNNKLDVFKLRLDFVLMKNFQFVGMPRDKVDLIKNPLNYIKVLLNLPLSLVQDELSKKLETFDEVTGSETKKLGKLIDDFNSQFSASNDISTHIRAIGDYVEVSGLNSGDINELIDVISAINNNCLKKNNDIRKPGFFNRNWPLITLGLLYGPSSLFALWQARFKIADFIQHNVVDFITGLVYNWVYTPMKQVWATVRHDEGSSISVTSQGSLESEMSSLSRMIVSFVVDNSDNKQAINEAQLVTDVEHGDLTQFLTIYENQLHHPIKNIVSGSLIRSLLIQVQKTKVDGSLALNGIDKMLKSQQLVFGVLAVSPALVIIYTLFVALKRFIKLGSVYSSVQKFKHRISVSLNNVERIINDFKDNELKGANEYLNEGLLFIEIATLYDLGKRIVPKNRRTEWCRDVQELMTSSKFSRQTHLNVVNRIYHVYGRYI</sequence>
<dbReference type="EMBL" id="JBEVYD010000003">
    <property type="protein sequence ID" value="KAL3234439.1"/>
    <property type="molecule type" value="Genomic_DNA"/>
</dbReference>
<organism evidence="7 8">
    <name type="scientific">Nakaseomyces bracarensis</name>
    <dbReference type="NCBI Taxonomy" id="273131"/>
    <lineage>
        <taxon>Eukaryota</taxon>
        <taxon>Fungi</taxon>
        <taxon>Dikarya</taxon>
        <taxon>Ascomycota</taxon>
        <taxon>Saccharomycotina</taxon>
        <taxon>Saccharomycetes</taxon>
        <taxon>Saccharomycetales</taxon>
        <taxon>Saccharomycetaceae</taxon>
        <taxon>Nakaseomyces</taxon>
    </lineage>
</organism>
<comment type="caution">
    <text evidence="7">The sequence shown here is derived from an EMBL/GenBank/DDBJ whole genome shotgun (WGS) entry which is preliminary data.</text>
</comment>
<dbReference type="PANTHER" id="PTHR28234">
    <property type="entry name" value="NUCLEAR CONTROL OF ATPASE PROTEIN 2"/>
    <property type="match status" value="1"/>
</dbReference>
<keyword evidence="8" id="KW-1185">Reference proteome</keyword>
<evidence type="ECO:0000256" key="2">
    <source>
        <dbReference type="ARBA" id="ARBA00022692"/>
    </source>
</evidence>
<keyword evidence="5 6" id="KW-0472">Membrane</keyword>
<dbReference type="PANTHER" id="PTHR28234:SF1">
    <property type="entry name" value="NUCLEAR CONTROL OF ATPASE PROTEIN 2"/>
    <property type="match status" value="1"/>
</dbReference>
<evidence type="ECO:0000256" key="5">
    <source>
        <dbReference type="ARBA" id="ARBA00023136"/>
    </source>
</evidence>
<comment type="subcellular location">
    <subcellularLocation>
        <location evidence="1">Mitochondrion membrane</location>
        <topology evidence="1">Multi-pass membrane protein</topology>
    </subcellularLocation>
</comment>
<evidence type="ECO:0000256" key="3">
    <source>
        <dbReference type="ARBA" id="ARBA00022989"/>
    </source>
</evidence>
<keyword evidence="2 6" id="KW-0812">Transmembrane</keyword>
<accession>A0ABR4NZ39</accession>
<dbReference type="InterPro" id="IPR013946">
    <property type="entry name" value="NCA2-like"/>
</dbReference>
<proteinExistence type="predicted"/>
<evidence type="ECO:0000313" key="7">
    <source>
        <dbReference type="EMBL" id="KAL3234439.1"/>
    </source>
</evidence>
<name>A0ABR4NZ39_9SACH</name>
<dbReference type="Proteomes" id="UP001623330">
    <property type="component" value="Unassembled WGS sequence"/>
</dbReference>
<protein>
    <submittedName>
        <fullName evidence="7">Nuclear control of ATPase protein 2</fullName>
    </submittedName>
</protein>
<evidence type="ECO:0000256" key="6">
    <source>
        <dbReference type="SAM" id="Phobius"/>
    </source>
</evidence>
<evidence type="ECO:0000313" key="8">
    <source>
        <dbReference type="Proteomes" id="UP001623330"/>
    </source>
</evidence>
<dbReference type="Pfam" id="PF08637">
    <property type="entry name" value="NCA2"/>
    <property type="match status" value="1"/>
</dbReference>
<reference evidence="7 8" key="1">
    <citation type="submission" date="2024-05" db="EMBL/GenBank/DDBJ databases">
        <title>Long read based assembly of the Candida bracarensis genome reveals expanded adhesin content.</title>
        <authorList>
            <person name="Marcet-Houben M."/>
            <person name="Ksiezopolska E."/>
            <person name="Gabaldon T."/>
        </authorList>
    </citation>
    <scope>NUCLEOTIDE SEQUENCE [LARGE SCALE GENOMIC DNA]</scope>
    <source>
        <strain evidence="7 8">CBM6</strain>
    </source>
</reference>
<evidence type="ECO:0000256" key="4">
    <source>
        <dbReference type="ARBA" id="ARBA00023128"/>
    </source>
</evidence>
<keyword evidence="3 6" id="KW-1133">Transmembrane helix</keyword>